<feature type="transmembrane region" description="Helical" evidence="1">
    <location>
        <begin position="90"/>
        <end position="113"/>
    </location>
</feature>
<evidence type="ECO:0008006" key="4">
    <source>
        <dbReference type="Google" id="ProtNLM"/>
    </source>
</evidence>
<dbReference type="InterPro" id="IPR009495">
    <property type="entry name" value="NrsF"/>
</dbReference>
<keyword evidence="2" id="KW-0614">Plasmid</keyword>
<protein>
    <recommendedName>
        <fullName evidence="4">DUF1109 domain-containing protein</fullName>
    </recommendedName>
</protein>
<dbReference type="Proteomes" id="UP000184749">
    <property type="component" value="Plasmid pRgalIE4872d"/>
</dbReference>
<evidence type="ECO:0000256" key="1">
    <source>
        <dbReference type="SAM" id="Phobius"/>
    </source>
</evidence>
<feature type="transmembrane region" description="Helical" evidence="1">
    <location>
        <begin position="59"/>
        <end position="83"/>
    </location>
</feature>
<dbReference type="RefSeq" id="WP_083635918.1">
    <property type="nucleotide sequence ID" value="NZ_CP017105.1"/>
</dbReference>
<name>A0A1L5NS80_9HYPH</name>
<keyword evidence="1" id="KW-0812">Transmembrane</keyword>
<evidence type="ECO:0000313" key="3">
    <source>
        <dbReference type="Proteomes" id="UP000184749"/>
    </source>
</evidence>
<dbReference type="Pfam" id="PF06532">
    <property type="entry name" value="NrsF"/>
    <property type="match status" value="1"/>
</dbReference>
<dbReference type="OrthoDB" id="6024860at2"/>
<keyword evidence="1" id="KW-1133">Transmembrane helix</keyword>
<feature type="transmembrane region" description="Helical" evidence="1">
    <location>
        <begin position="185"/>
        <end position="205"/>
    </location>
</feature>
<sequence length="223" mass="23779">METADLIRSLATNAPPVKRLRPPLVRAVGWLLIAAAIMGLMTMSHGVRPQFTERMQDAVFAINMISSLLTGVLATIATFFASLPDRSRRWLLLPAPPLVVWLSTIGYQCFAGWVPVPPGAITVEAASGCLATLVLTSLPLSLLMLAMLRYTAALRPTSVILMGSLAVSAITATALSMFHPLDATAMILGWNLGTAVLFLAGAAVFSRKVSTAVKDAVRDDHVR</sequence>
<gene>
    <name evidence="2" type="ORF">IE4872_PD00227</name>
</gene>
<organism evidence="2 3">
    <name type="scientific">Rhizobium gallicum</name>
    <dbReference type="NCBI Taxonomy" id="56730"/>
    <lineage>
        <taxon>Bacteria</taxon>
        <taxon>Pseudomonadati</taxon>
        <taxon>Pseudomonadota</taxon>
        <taxon>Alphaproteobacteria</taxon>
        <taxon>Hyphomicrobiales</taxon>
        <taxon>Rhizobiaceae</taxon>
        <taxon>Rhizobium/Agrobacterium group</taxon>
        <taxon>Rhizobium</taxon>
    </lineage>
</organism>
<dbReference type="AlphaFoldDB" id="A0A1L5NS80"/>
<keyword evidence="1" id="KW-0472">Membrane</keyword>
<feature type="transmembrane region" description="Helical" evidence="1">
    <location>
        <begin position="125"/>
        <end position="147"/>
    </location>
</feature>
<evidence type="ECO:0000313" key="2">
    <source>
        <dbReference type="EMBL" id="APO70766.1"/>
    </source>
</evidence>
<proteinExistence type="predicted"/>
<accession>A0A1L5NS80</accession>
<reference evidence="2 3" key="1">
    <citation type="submission" date="2016-09" db="EMBL/GenBank/DDBJ databases">
        <title>The complete genome sequences of Rhizobium gallicum, symbiovars gallicum and phaseoli, symbionts associated to common bean (Phaseolus vulgaris).</title>
        <authorList>
            <person name="Bustos P."/>
            <person name="Santamaria R.I."/>
            <person name="Perez-Carrascal O.M."/>
            <person name="Juarez S."/>
            <person name="Lozano L."/>
            <person name="Martinez-Flores I."/>
            <person name="Martinez-Romero E."/>
            <person name="Cevallos M."/>
            <person name="Romero D."/>
            <person name="Davila G."/>
            <person name="Gonzalez V."/>
        </authorList>
    </citation>
    <scope>NUCLEOTIDE SEQUENCE [LARGE SCALE GENOMIC DNA]</scope>
    <source>
        <strain evidence="2 3">IE4872</strain>
        <plasmid evidence="3">prgalie4872d</plasmid>
    </source>
</reference>
<dbReference type="EMBL" id="CP017105">
    <property type="protein sequence ID" value="APO70766.1"/>
    <property type="molecule type" value="Genomic_DNA"/>
</dbReference>
<feature type="transmembrane region" description="Helical" evidence="1">
    <location>
        <begin position="27"/>
        <end position="47"/>
    </location>
</feature>
<feature type="transmembrane region" description="Helical" evidence="1">
    <location>
        <begin position="159"/>
        <end position="179"/>
    </location>
</feature>
<geneLocation type="plasmid" evidence="3">
    <name>prgalie4872d</name>
</geneLocation>